<evidence type="ECO:0000256" key="3">
    <source>
        <dbReference type="ARBA" id="ARBA00022576"/>
    </source>
</evidence>
<dbReference type="HOGENOM" id="CLU_052346_1_0_12"/>
<dbReference type="InterPro" id="IPR050596">
    <property type="entry name" value="AspAT/PAT-like"/>
</dbReference>
<evidence type="ECO:0000256" key="5">
    <source>
        <dbReference type="ARBA" id="ARBA00022898"/>
    </source>
</evidence>
<dbReference type="Pfam" id="PF00155">
    <property type="entry name" value="Aminotran_1_2"/>
    <property type="match status" value="1"/>
</dbReference>
<accession>F4GLU6</accession>
<dbReference type="Gene3D" id="3.90.1150.10">
    <property type="entry name" value="Aspartate Aminotransferase, domain 1"/>
    <property type="match status" value="1"/>
</dbReference>
<dbReference type="InterPro" id="IPR015422">
    <property type="entry name" value="PyrdxlP-dep_Trfase_small"/>
</dbReference>
<keyword evidence="3 7" id="KW-0032">Aminotransferase</keyword>
<sequence>MNAENNMTDIAGQLNENLSETVVFRLLSSFGRRIYFPRGIVFQSVEAGRLAYRYNATAGVAMQDGQPMYLSEMYNAFDTEVYEPRDIFSYAPTGGDAQARSLWHQRLLKNNPALHGIPASVPMVTAALTHALSLAARLFVDEGDAVVVPSLRWDNYDLIFGTGHGAVLHSFPLFSPAGEFNVPAMMEAIHGVEASKVILILNFPNNPTGYTPPDSMIEDIARTLSAVAAEGKDLLVICDDAYHGLFYEDGIGTNSLFAHLADAHPNLLAIKCDGPTKEDLLWGFRLGFITCACKGLPRPAYEALEQKLLGAIRCSVSSSQRPGQSILIEALTNGTKIDQERDAAREEMRCRYQAARDALAKHVDDNILTPFPFNSGYFFAFKCNVGKVDAETLRRRLLESYGAGTVSLAIDVLRVAYCSVPREGIPLLVDMIYQAAHEISAMGE</sequence>
<name>F4GLU6_PARC1</name>
<dbReference type="PANTHER" id="PTHR46383:SF1">
    <property type="entry name" value="ASPARTATE AMINOTRANSFERASE"/>
    <property type="match status" value="1"/>
</dbReference>
<dbReference type="EMBL" id="CP002659">
    <property type="protein sequence ID" value="AEC02987.1"/>
    <property type="molecule type" value="Genomic_DNA"/>
</dbReference>
<reference evidence="8" key="1">
    <citation type="submission" date="2011-04" db="EMBL/GenBank/DDBJ databases">
        <title>The complete genome of Spirochaeta coccoides DSM 17374.</title>
        <authorList>
            <person name="Lucas S."/>
            <person name="Copeland A."/>
            <person name="Lapidus A."/>
            <person name="Bruce D."/>
            <person name="Goodwin L."/>
            <person name="Pitluck S."/>
            <person name="Peters L."/>
            <person name="Kyrpides N."/>
            <person name="Mavromatis K."/>
            <person name="Pagani I."/>
            <person name="Ivanova N."/>
            <person name="Ovchinnikova G."/>
            <person name="Lu M."/>
            <person name="Detter J.C."/>
            <person name="Tapia R."/>
            <person name="Han C."/>
            <person name="Land M."/>
            <person name="Hauser L."/>
            <person name="Markowitz V."/>
            <person name="Cheng J.-F."/>
            <person name="Hugenholtz P."/>
            <person name="Woyke T."/>
            <person name="Wu D."/>
            <person name="Spring S."/>
            <person name="Schroeder M."/>
            <person name="Brambilla E."/>
            <person name="Klenk H.-P."/>
            <person name="Eisen J.A."/>
        </authorList>
    </citation>
    <scope>NUCLEOTIDE SEQUENCE [LARGE SCALE GENOMIC DNA]</scope>
    <source>
        <strain evidence="8">ATCC BAA-1237 / DSM 17374 / SPN1</strain>
    </source>
</reference>
<dbReference type="InterPro" id="IPR015421">
    <property type="entry name" value="PyrdxlP-dep_Trfase_major"/>
</dbReference>
<keyword evidence="8" id="KW-1185">Reference proteome</keyword>
<evidence type="ECO:0000256" key="2">
    <source>
        <dbReference type="ARBA" id="ARBA00007441"/>
    </source>
</evidence>
<evidence type="ECO:0000256" key="4">
    <source>
        <dbReference type="ARBA" id="ARBA00022679"/>
    </source>
</evidence>
<dbReference type="GO" id="GO:0030170">
    <property type="term" value="F:pyridoxal phosphate binding"/>
    <property type="evidence" value="ECO:0007669"/>
    <property type="project" value="InterPro"/>
</dbReference>
<keyword evidence="4" id="KW-0808">Transferase</keyword>
<organism evidence="7 8">
    <name type="scientific">Parasphaerochaeta coccoides (strain ATCC BAA-1237 / DSM 17374 / SPN1)</name>
    <name type="common">Sphaerochaeta coccoides</name>
    <dbReference type="NCBI Taxonomy" id="760011"/>
    <lineage>
        <taxon>Bacteria</taxon>
        <taxon>Pseudomonadati</taxon>
        <taxon>Spirochaetota</taxon>
        <taxon>Spirochaetia</taxon>
        <taxon>Spirochaetales</taxon>
        <taxon>Sphaerochaetaceae</taxon>
        <taxon>Parasphaerochaeta</taxon>
    </lineage>
</organism>
<gene>
    <name evidence="7" type="ordered locus">Spico_1789</name>
</gene>
<dbReference type="KEGG" id="scc:Spico_1789"/>
<protein>
    <submittedName>
        <fullName evidence="7">Aminotransferase class I and II</fullName>
    </submittedName>
</protein>
<keyword evidence="5" id="KW-0663">Pyridoxal phosphate</keyword>
<dbReference type="Gene3D" id="3.40.640.10">
    <property type="entry name" value="Type I PLP-dependent aspartate aminotransferase-like (Major domain)"/>
    <property type="match status" value="1"/>
</dbReference>
<dbReference type="NCBIfam" id="NF006388">
    <property type="entry name" value="PRK08637.1"/>
    <property type="match status" value="1"/>
</dbReference>
<evidence type="ECO:0000313" key="7">
    <source>
        <dbReference type="EMBL" id="AEC02987.1"/>
    </source>
</evidence>
<comment type="similarity">
    <text evidence="2">Belongs to the class-I pyridoxal-phosphate-dependent aminotransferase family.</text>
</comment>
<evidence type="ECO:0000256" key="1">
    <source>
        <dbReference type="ARBA" id="ARBA00001933"/>
    </source>
</evidence>
<dbReference type="AlphaFoldDB" id="F4GLU6"/>
<dbReference type="CDD" id="cd00609">
    <property type="entry name" value="AAT_like"/>
    <property type="match status" value="1"/>
</dbReference>
<evidence type="ECO:0000313" key="8">
    <source>
        <dbReference type="Proteomes" id="UP000007939"/>
    </source>
</evidence>
<dbReference type="Proteomes" id="UP000007939">
    <property type="component" value="Chromosome"/>
</dbReference>
<dbReference type="SUPFAM" id="SSF53383">
    <property type="entry name" value="PLP-dependent transferases"/>
    <property type="match status" value="1"/>
</dbReference>
<feature type="domain" description="Aminotransferase class I/classII large" evidence="6">
    <location>
        <begin position="82"/>
        <end position="427"/>
    </location>
</feature>
<dbReference type="eggNOG" id="COG0436">
    <property type="taxonomic scope" value="Bacteria"/>
</dbReference>
<evidence type="ECO:0000259" key="6">
    <source>
        <dbReference type="Pfam" id="PF00155"/>
    </source>
</evidence>
<dbReference type="InterPro" id="IPR015424">
    <property type="entry name" value="PyrdxlP-dep_Trfase"/>
</dbReference>
<dbReference type="RefSeq" id="WP_013740380.1">
    <property type="nucleotide sequence ID" value="NC_015436.1"/>
</dbReference>
<dbReference type="GO" id="GO:0006520">
    <property type="term" value="P:amino acid metabolic process"/>
    <property type="evidence" value="ECO:0007669"/>
    <property type="project" value="InterPro"/>
</dbReference>
<dbReference type="STRING" id="760011.Spico_1789"/>
<dbReference type="PANTHER" id="PTHR46383">
    <property type="entry name" value="ASPARTATE AMINOTRANSFERASE"/>
    <property type="match status" value="1"/>
</dbReference>
<dbReference type="GO" id="GO:0008483">
    <property type="term" value="F:transaminase activity"/>
    <property type="evidence" value="ECO:0007669"/>
    <property type="project" value="UniProtKB-KW"/>
</dbReference>
<comment type="cofactor">
    <cofactor evidence="1">
        <name>pyridoxal 5'-phosphate</name>
        <dbReference type="ChEBI" id="CHEBI:597326"/>
    </cofactor>
</comment>
<reference evidence="7 8" key="2">
    <citation type="journal article" date="2012" name="Stand. Genomic Sci.">
        <title>Complete genome sequence of the termite hindgut bacterium Spirochaeta coccoides type strain (SPN1(T)), reclassification in the genus Sphaerochaeta as Sphaerochaeta coccoides comb. nov. and emendations of the family Spirochaetaceae and the genus Sphaerochaeta.</title>
        <authorList>
            <person name="Abt B."/>
            <person name="Han C."/>
            <person name="Scheuner C."/>
            <person name="Lu M."/>
            <person name="Lapidus A."/>
            <person name="Nolan M."/>
            <person name="Lucas S."/>
            <person name="Hammon N."/>
            <person name="Deshpande S."/>
            <person name="Cheng J.F."/>
            <person name="Tapia R."/>
            <person name="Goodwin L.A."/>
            <person name="Pitluck S."/>
            <person name="Liolios K."/>
            <person name="Pagani I."/>
            <person name="Ivanova N."/>
            <person name="Mavromatis K."/>
            <person name="Mikhailova N."/>
            <person name="Huntemann M."/>
            <person name="Pati A."/>
            <person name="Chen A."/>
            <person name="Palaniappan K."/>
            <person name="Land M."/>
            <person name="Hauser L."/>
            <person name="Brambilla E.M."/>
            <person name="Rohde M."/>
            <person name="Spring S."/>
            <person name="Gronow S."/>
            <person name="Goker M."/>
            <person name="Woyke T."/>
            <person name="Bristow J."/>
            <person name="Eisen J.A."/>
            <person name="Markowitz V."/>
            <person name="Hugenholtz P."/>
            <person name="Kyrpides N.C."/>
            <person name="Klenk H.P."/>
            <person name="Detter J.C."/>
        </authorList>
    </citation>
    <scope>NUCLEOTIDE SEQUENCE [LARGE SCALE GENOMIC DNA]</scope>
    <source>
        <strain evidence="8">ATCC BAA-1237 / DSM 17374 / SPN1</strain>
    </source>
</reference>
<dbReference type="InterPro" id="IPR004839">
    <property type="entry name" value="Aminotransferase_I/II_large"/>
</dbReference>
<proteinExistence type="inferred from homology"/>